<evidence type="ECO:0000256" key="2">
    <source>
        <dbReference type="ARBA" id="ARBA00022553"/>
    </source>
</evidence>
<dbReference type="EMBL" id="RCZK01000015">
    <property type="protein sequence ID" value="TPG08461.1"/>
    <property type="molecule type" value="Genomic_DNA"/>
</dbReference>
<feature type="domain" description="KaiC" evidence="7">
    <location>
        <begin position="12"/>
        <end position="250"/>
    </location>
</feature>
<evidence type="ECO:0000256" key="5">
    <source>
        <dbReference type="ARBA" id="ARBA00022777"/>
    </source>
</evidence>
<proteinExistence type="predicted"/>
<dbReference type="SMART" id="SM00382">
    <property type="entry name" value="AAA"/>
    <property type="match status" value="2"/>
</dbReference>
<keyword evidence="2" id="KW-0597">Phosphoprotein</keyword>
<dbReference type="PRINTS" id="PR01874">
    <property type="entry name" value="DNAREPAIRADA"/>
</dbReference>
<dbReference type="OrthoDB" id="9787927at2"/>
<dbReference type="PROSITE" id="PS51146">
    <property type="entry name" value="KAIC"/>
    <property type="match status" value="2"/>
</dbReference>
<accession>A0A502C9Q0</accession>
<evidence type="ECO:0000256" key="3">
    <source>
        <dbReference type="ARBA" id="ARBA00022679"/>
    </source>
</evidence>
<dbReference type="InterPro" id="IPR010624">
    <property type="entry name" value="KaiC_dom"/>
</dbReference>
<keyword evidence="3" id="KW-0808">Transferase</keyword>
<dbReference type="PANTHER" id="PTHR42926">
    <property type="match status" value="1"/>
</dbReference>
<dbReference type="Proteomes" id="UP000318413">
    <property type="component" value="Unassembled WGS sequence"/>
</dbReference>
<evidence type="ECO:0000313" key="8">
    <source>
        <dbReference type="EMBL" id="TPG08461.1"/>
    </source>
</evidence>
<keyword evidence="9" id="KW-1185">Reference proteome</keyword>
<gene>
    <name evidence="8" type="ORF">EAH84_13880</name>
</gene>
<evidence type="ECO:0000313" key="9">
    <source>
        <dbReference type="Proteomes" id="UP000318413"/>
    </source>
</evidence>
<dbReference type="InterPro" id="IPR003593">
    <property type="entry name" value="AAA+_ATPase"/>
</dbReference>
<comment type="caution">
    <text evidence="8">The sequence shown here is derived from an EMBL/GenBank/DDBJ whole genome shotgun (WGS) entry which is preliminary data.</text>
</comment>
<dbReference type="InterPro" id="IPR027417">
    <property type="entry name" value="P-loop_NTPase"/>
</dbReference>
<dbReference type="AlphaFoldDB" id="A0A502C9Q0"/>
<dbReference type="Pfam" id="PF06745">
    <property type="entry name" value="ATPase"/>
    <property type="match status" value="2"/>
</dbReference>
<dbReference type="InterPro" id="IPR051347">
    <property type="entry name" value="Circadian_clock_KaiC-rel"/>
</dbReference>
<evidence type="ECO:0000256" key="4">
    <source>
        <dbReference type="ARBA" id="ARBA00022737"/>
    </source>
</evidence>
<dbReference type="GO" id="GO:0004674">
    <property type="term" value="F:protein serine/threonine kinase activity"/>
    <property type="evidence" value="ECO:0007669"/>
    <property type="project" value="UniProtKB-EC"/>
</dbReference>
<keyword evidence="4" id="KW-0677">Repeat</keyword>
<reference evidence="8 9" key="1">
    <citation type="journal article" date="2019" name="Environ. Microbiol.">
        <title>Species interactions and distinct microbial communities in high Arctic permafrost affected cryosols are associated with the CH4 and CO2 gas fluxes.</title>
        <authorList>
            <person name="Altshuler I."/>
            <person name="Hamel J."/>
            <person name="Turney S."/>
            <person name="Magnuson E."/>
            <person name="Levesque R."/>
            <person name="Greer C."/>
            <person name="Whyte L.G."/>
        </authorList>
    </citation>
    <scope>NUCLEOTIDE SEQUENCE [LARGE SCALE GENOMIC DNA]</scope>
    <source>
        <strain evidence="8 9">S5.1</strain>
    </source>
</reference>
<sequence length="504" mass="55188">MNGISEARPPETRISTGIGDLDHILGGGLTANRSYLVEGAPGSGKTTIALQFLLDGARLGEKGLYITLSETAVELREVAKSHNWVLDDIELFELVNEDGLDPDSEQSILEPSEVELGETIQGVIECVDRLRPSRVVFDSLSEMRLLAQNSLRYRRQILALKQYFSVRHCTVLMLDDRSSDPGDLQLHSIAHGVITLEQAAQEYGAERRRLRVVKMRGVKYRGGFHDFAIETGGVAVFPRLIAAEHHRVFGEQLVSTGVGEFDQMLGGGISPGTNTLLNGPSGVGKTTTAVRCALTAIERGEKVAYYLFDEGIATTMARSRAMGMDLQPHIDNGALQIFQIDPAELTPGEFASWVRKAVERDGVRFLAIDSLNAFLQAMPGEKYLLLQMHEMLSYLNQQGVITMLILGQHGIVGDVRSEIDLSYLSDTIVLFRYFESRGNVLKAISVAKSRTTEHEASIREFRLARAGVQIGEPLKDFEGVLTGLPNYRGATPMMAAEPAAAGNS</sequence>
<dbReference type="EC" id="2.7.11.1" evidence="1"/>
<keyword evidence="5" id="KW-0418">Kinase</keyword>
<evidence type="ECO:0000256" key="1">
    <source>
        <dbReference type="ARBA" id="ARBA00012513"/>
    </source>
</evidence>
<dbReference type="Gene3D" id="3.40.50.300">
    <property type="entry name" value="P-loop containing nucleotide triphosphate hydrolases"/>
    <property type="match status" value="2"/>
</dbReference>
<dbReference type="CDD" id="cd19488">
    <property type="entry name" value="KaiC-like_N"/>
    <property type="match status" value="1"/>
</dbReference>
<dbReference type="SUPFAM" id="SSF52540">
    <property type="entry name" value="P-loop containing nucleoside triphosphate hydrolases"/>
    <property type="match status" value="2"/>
</dbReference>
<evidence type="ECO:0000256" key="6">
    <source>
        <dbReference type="ARBA" id="ARBA00022801"/>
    </source>
</evidence>
<name>A0A502C9Q0_9SPHN</name>
<dbReference type="GO" id="GO:0005524">
    <property type="term" value="F:ATP binding"/>
    <property type="evidence" value="ECO:0007669"/>
    <property type="project" value="InterPro"/>
</dbReference>
<organism evidence="8 9">
    <name type="scientific">Sphingomonas oligophenolica</name>
    <dbReference type="NCBI Taxonomy" id="301154"/>
    <lineage>
        <taxon>Bacteria</taxon>
        <taxon>Pseudomonadati</taxon>
        <taxon>Pseudomonadota</taxon>
        <taxon>Alphaproteobacteria</taxon>
        <taxon>Sphingomonadales</taxon>
        <taxon>Sphingomonadaceae</taxon>
        <taxon>Sphingomonas</taxon>
    </lineage>
</organism>
<dbReference type="InterPro" id="IPR014774">
    <property type="entry name" value="KaiC-like_dom"/>
</dbReference>
<feature type="domain" description="KaiC" evidence="7">
    <location>
        <begin position="252"/>
        <end position="484"/>
    </location>
</feature>
<dbReference type="GO" id="GO:0016787">
    <property type="term" value="F:hydrolase activity"/>
    <property type="evidence" value="ECO:0007669"/>
    <property type="project" value="UniProtKB-KW"/>
</dbReference>
<evidence type="ECO:0000259" key="7">
    <source>
        <dbReference type="PROSITE" id="PS51146"/>
    </source>
</evidence>
<keyword evidence="6" id="KW-0378">Hydrolase</keyword>
<dbReference type="PIRSF" id="PIRSF039117">
    <property type="entry name" value="KaiC"/>
    <property type="match status" value="1"/>
</dbReference>
<protein>
    <recommendedName>
        <fullName evidence="1">non-specific serine/threonine protein kinase</fullName>
        <ecNumber evidence="1">2.7.11.1</ecNumber>
    </recommendedName>
</protein>
<dbReference type="PANTHER" id="PTHR42926:SF1">
    <property type="entry name" value="CIRCADIAN CLOCK OSCILLATOR PROTEIN KAIC 1"/>
    <property type="match status" value="1"/>
</dbReference>
<dbReference type="RefSeq" id="WP_140872605.1">
    <property type="nucleotide sequence ID" value="NZ_RCZK01000015.1"/>
</dbReference>
<dbReference type="InterPro" id="IPR030665">
    <property type="entry name" value="KaiC"/>
</dbReference>